<dbReference type="Pfam" id="PF04773">
    <property type="entry name" value="FecR"/>
    <property type="match status" value="1"/>
</dbReference>
<sequence>MSGISGSNMRDDAVAWVARMDAGGWSAELEAELQAWLAGEPRRHGALLQAQATWSMLARKCGPHSQSPKARIAGQDDVATDPAPDRAVLNRRALMVGGGTALAASLVGGITLIKQRTVLRTDLGEIRHVPLDDGSIAALNTGSEVDVMFGSARRDIRLNQGEAWFQVAKNRAKPFVVETGPIRVLAIGTAFSVRRREAGADIAVTEGIVEIWSEDAGSQRTRLVEGQSVFLADNARLQDVVVASASGEHALAWRSGRIELVDEMLVDAISEFNRYNRRRIILLDPQIANKRLDGFFRTDDIDGFARAVNATFDVPVDFSRPDEIRIGSMQITT</sequence>
<comment type="caution">
    <text evidence="3">The sequence shown here is derived from an EMBL/GenBank/DDBJ whole genome shotgun (WGS) entry which is preliminary data.</text>
</comment>
<name>A0ABT8YA96_9SPHN</name>
<protein>
    <submittedName>
        <fullName evidence="3">FecR domain-containing protein</fullName>
    </submittedName>
</protein>
<dbReference type="Proteomes" id="UP001169764">
    <property type="component" value="Unassembled WGS sequence"/>
</dbReference>
<gene>
    <name evidence="3" type="ORF">Q4F19_09585</name>
</gene>
<dbReference type="PANTHER" id="PTHR30273:SF2">
    <property type="entry name" value="PROTEIN FECR"/>
    <property type="match status" value="1"/>
</dbReference>
<dbReference type="InterPro" id="IPR012373">
    <property type="entry name" value="Ferrdict_sens_TM"/>
</dbReference>
<accession>A0ABT8YA96</accession>
<reference evidence="3" key="1">
    <citation type="submission" date="2023-07" db="EMBL/GenBank/DDBJ databases">
        <authorList>
            <person name="Kim M."/>
        </authorList>
    </citation>
    <scope>NUCLEOTIDE SEQUENCE</scope>
    <source>
        <strain evidence="3">BIUV-7</strain>
    </source>
</reference>
<dbReference type="PIRSF" id="PIRSF018266">
    <property type="entry name" value="FecR"/>
    <property type="match status" value="1"/>
</dbReference>
<dbReference type="RefSeq" id="WP_303541917.1">
    <property type="nucleotide sequence ID" value="NZ_JAUOTP010000003.1"/>
</dbReference>
<dbReference type="InterPro" id="IPR006860">
    <property type="entry name" value="FecR"/>
</dbReference>
<dbReference type="EMBL" id="JAUOTP010000003">
    <property type="protein sequence ID" value="MDO6414629.1"/>
    <property type="molecule type" value="Genomic_DNA"/>
</dbReference>
<dbReference type="Gene3D" id="2.60.120.1440">
    <property type="match status" value="1"/>
</dbReference>
<dbReference type="PANTHER" id="PTHR30273">
    <property type="entry name" value="PERIPLASMIC SIGNAL SENSOR AND SIGMA FACTOR ACTIVATOR FECR-RELATED"/>
    <property type="match status" value="1"/>
</dbReference>
<evidence type="ECO:0000256" key="1">
    <source>
        <dbReference type="SAM" id="MobiDB-lite"/>
    </source>
</evidence>
<evidence type="ECO:0000313" key="4">
    <source>
        <dbReference type="Proteomes" id="UP001169764"/>
    </source>
</evidence>
<feature type="region of interest" description="Disordered" evidence="1">
    <location>
        <begin position="60"/>
        <end position="81"/>
    </location>
</feature>
<evidence type="ECO:0000313" key="3">
    <source>
        <dbReference type="EMBL" id="MDO6414629.1"/>
    </source>
</evidence>
<evidence type="ECO:0000259" key="2">
    <source>
        <dbReference type="Pfam" id="PF04773"/>
    </source>
</evidence>
<keyword evidence="4" id="KW-1185">Reference proteome</keyword>
<proteinExistence type="predicted"/>
<feature type="domain" description="FecR protein" evidence="2">
    <location>
        <begin position="118"/>
        <end position="210"/>
    </location>
</feature>
<organism evidence="3 4">
    <name type="scientific">Sphingomonas natans</name>
    <dbReference type="NCBI Taxonomy" id="3063330"/>
    <lineage>
        <taxon>Bacteria</taxon>
        <taxon>Pseudomonadati</taxon>
        <taxon>Pseudomonadota</taxon>
        <taxon>Alphaproteobacteria</taxon>
        <taxon>Sphingomonadales</taxon>
        <taxon>Sphingomonadaceae</taxon>
        <taxon>Sphingomonas</taxon>
    </lineage>
</organism>